<dbReference type="PANTHER" id="PTHR23291:SF112">
    <property type="entry name" value="GROWTH HORMONE-INDUCIBLE TRANSMEMBRANE PROTEIN"/>
    <property type="match status" value="1"/>
</dbReference>
<dbReference type="Proteomes" id="UP000053424">
    <property type="component" value="Unassembled WGS sequence"/>
</dbReference>
<proteinExistence type="inferred from homology"/>
<evidence type="ECO:0008006" key="8">
    <source>
        <dbReference type="Google" id="ProtNLM"/>
    </source>
</evidence>
<dbReference type="Pfam" id="PF01027">
    <property type="entry name" value="Bax1-I"/>
    <property type="match status" value="1"/>
</dbReference>
<evidence type="ECO:0000313" key="7">
    <source>
        <dbReference type="Proteomes" id="UP000053424"/>
    </source>
</evidence>
<reference evidence="6 7" key="1">
    <citation type="submission" date="2014-04" db="EMBL/GenBank/DDBJ databases">
        <authorList>
            <consortium name="DOE Joint Genome Institute"/>
            <person name="Kuo A."/>
            <person name="Gay G."/>
            <person name="Dore J."/>
            <person name="Kohler A."/>
            <person name="Nagy L.G."/>
            <person name="Floudas D."/>
            <person name="Copeland A."/>
            <person name="Barry K.W."/>
            <person name="Cichocki N."/>
            <person name="Veneault-Fourrey C."/>
            <person name="LaButti K."/>
            <person name="Lindquist E.A."/>
            <person name="Lipzen A."/>
            <person name="Lundell T."/>
            <person name="Morin E."/>
            <person name="Murat C."/>
            <person name="Sun H."/>
            <person name="Tunlid A."/>
            <person name="Henrissat B."/>
            <person name="Grigoriev I.V."/>
            <person name="Hibbett D.S."/>
            <person name="Martin F."/>
            <person name="Nordberg H.P."/>
            <person name="Cantor M.N."/>
            <person name="Hua S.X."/>
        </authorList>
    </citation>
    <scope>NUCLEOTIDE SEQUENCE [LARGE SCALE GENOMIC DNA]</scope>
    <source>
        <strain evidence="7">h7</strain>
    </source>
</reference>
<comment type="subcellular location">
    <subcellularLocation>
        <location evidence="1">Membrane</location>
        <topology evidence="1">Multi-pass membrane protein</topology>
    </subcellularLocation>
</comment>
<protein>
    <recommendedName>
        <fullName evidence="8">Bax inhibitor family protein</fullName>
    </recommendedName>
</protein>
<keyword evidence="4 5" id="KW-0472">Membrane</keyword>
<evidence type="ECO:0000313" key="6">
    <source>
        <dbReference type="EMBL" id="KIM47614.1"/>
    </source>
</evidence>
<dbReference type="STRING" id="686832.A0A0C3CU51"/>
<feature type="transmembrane region" description="Helical" evidence="5">
    <location>
        <begin position="77"/>
        <end position="95"/>
    </location>
</feature>
<feature type="transmembrane region" description="Helical" evidence="5">
    <location>
        <begin position="115"/>
        <end position="133"/>
    </location>
</feature>
<evidence type="ECO:0000256" key="4">
    <source>
        <dbReference type="ARBA" id="ARBA00023136"/>
    </source>
</evidence>
<evidence type="ECO:0000256" key="5">
    <source>
        <dbReference type="RuleBase" id="RU004379"/>
    </source>
</evidence>
<evidence type="ECO:0000256" key="2">
    <source>
        <dbReference type="ARBA" id="ARBA00022692"/>
    </source>
</evidence>
<dbReference type="InterPro" id="IPR006214">
    <property type="entry name" value="Bax_inhibitor_1-related"/>
</dbReference>
<sequence>MLRPPISAFRPLFNPTLFSSVLRTSPKNCRNYSHGPLKIFQKTATSSPASLLLKGARTIMTERQMVQPDNQFSWRKIAITAGGVAGAVVVLDGIFNRNTRDPLTHAEQSLLNDSFKYTGFGLTLTAVAARSLFRSGVAFRIMAANPWVVFGVSLAGSIATMMGTFYTPPEKGVQKHLFWLGFNACQAATLSPLFFFSPAILSRAALYTIGVVGSISYVGATATSDKYLTLGGPLLAGVTVTIVESVSLYGGLAVFGGFVLYDTQKILKHARMAEQGLMTADPITESISLELDMINIFIRLVQILAMQNNRRK</sequence>
<evidence type="ECO:0000256" key="1">
    <source>
        <dbReference type="ARBA" id="ARBA00004141"/>
    </source>
</evidence>
<dbReference type="AlphaFoldDB" id="A0A0C3CU51"/>
<feature type="transmembrane region" description="Helical" evidence="5">
    <location>
        <begin position="234"/>
        <end position="261"/>
    </location>
</feature>
<keyword evidence="3 5" id="KW-1133">Transmembrane helix</keyword>
<accession>A0A0C3CU51</accession>
<keyword evidence="7" id="KW-1185">Reference proteome</keyword>
<organism evidence="6 7">
    <name type="scientific">Hebeloma cylindrosporum</name>
    <dbReference type="NCBI Taxonomy" id="76867"/>
    <lineage>
        <taxon>Eukaryota</taxon>
        <taxon>Fungi</taxon>
        <taxon>Dikarya</taxon>
        <taxon>Basidiomycota</taxon>
        <taxon>Agaricomycotina</taxon>
        <taxon>Agaricomycetes</taxon>
        <taxon>Agaricomycetidae</taxon>
        <taxon>Agaricales</taxon>
        <taxon>Agaricineae</taxon>
        <taxon>Hymenogastraceae</taxon>
        <taxon>Hebeloma</taxon>
    </lineage>
</organism>
<dbReference type="OrthoDB" id="1277691at2759"/>
<dbReference type="EMBL" id="KN831769">
    <property type="protein sequence ID" value="KIM47614.1"/>
    <property type="molecule type" value="Genomic_DNA"/>
</dbReference>
<gene>
    <name evidence="6" type="ORF">M413DRAFT_439284</name>
</gene>
<dbReference type="PANTHER" id="PTHR23291">
    <property type="entry name" value="BAX INHIBITOR-RELATED"/>
    <property type="match status" value="1"/>
</dbReference>
<feature type="transmembrane region" description="Helical" evidence="5">
    <location>
        <begin position="204"/>
        <end position="222"/>
    </location>
</feature>
<evidence type="ECO:0000256" key="3">
    <source>
        <dbReference type="ARBA" id="ARBA00022989"/>
    </source>
</evidence>
<comment type="similarity">
    <text evidence="5">Belongs to the BI1 family.</text>
</comment>
<reference evidence="7" key="2">
    <citation type="submission" date="2015-01" db="EMBL/GenBank/DDBJ databases">
        <title>Evolutionary Origins and Diversification of the Mycorrhizal Mutualists.</title>
        <authorList>
            <consortium name="DOE Joint Genome Institute"/>
            <consortium name="Mycorrhizal Genomics Consortium"/>
            <person name="Kohler A."/>
            <person name="Kuo A."/>
            <person name="Nagy L.G."/>
            <person name="Floudas D."/>
            <person name="Copeland A."/>
            <person name="Barry K.W."/>
            <person name="Cichocki N."/>
            <person name="Veneault-Fourrey C."/>
            <person name="LaButti K."/>
            <person name="Lindquist E.A."/>
            <person name="Lipzen A."/>
            <person name="Lundell T."/>
            <person name="Morin E."/>
            <person name="Murat C."/>
            <person name="Riley R."/>
            <person name="Ohm R."/>
            <person name="Sun H."/>
            <person name="Tunlid A."/>
            <person name="Henrissat B."/>
            <person name="Grigoriev I.V."/>
            <person name="Hibbett D.S."/>
            <person name="Martin F."/>
        </authorList>
    </citation>
    <scope>NUCLEOTIDE SEQUENCE [LARGE SCALE GENOMIC DNA]</scope>
    <source>
        <strain evidence="7">h7</strain>
    </source>
</reference>
<feature type="transmembrane region" description="Helical" evidence="5">
    <location>
        <begin position="145"/>
        <end position="166"/>
    </location>
</feature>
<name>A0A0C3CU51_HEBCY</name>
<keyword evidence="2 5" id="KW-0812">Transmembrane</keyword>
<feature type="transmembrane region" description="Helical" evidence="5">
    <location>
        <begin position="178"/>
        <end position="197"/>
    </location>
</feature>
<dbReference type="HOGENOM" id="CLU_046868_1_0_1"/>
<dbReference type="GO" id="GO:0005743">
    <property type="term" value="C:mitochondrial inner membrane"/>
    <property type="evidence" value="ECO:0007669"/>
    <property type="project" value="TreeGrafter"/>
</dbReference>